<organism evidence="1 2">
    <name type="scientific">Cloacibacterium normanense</name>
    <dbReference type="NCBI Taxonomy" id="237258"/>
    <lineage>
        <taxon>Bacteria</taxon>
        <taxon>Pseudomonadati</taxon>
        <taxon>Bacteroidota</taxon>
        <taxon>Flavobacteriia</taxon>
        <taxon>Flavobacteriales</taxon>
        <taxon>Weeksellaceae</taxon>
    </lineage>
</organism>
<accession>A0A2S7I4R0</accession>
<sequence length="62" mass="7396">MREGVGGTLFLNFYCKGIGFDKKFRKKWEPNTDLFFLWSRPCDWQKEKDTPKISNKNTKFAT</sequence>
<proteinExistence type="predicted"/>
<dbReference type="AlphaFoldDB" id="A0A2S7I4R0"/>
<evidence type="ECO:0000313" key="1">
    <source>
        <dbReference type="EMBL" id="PPZ91558.1"/>
    </source>
</evidence>
<comment type="caution">
    <text evidence="1">The sequence shown here is derived from an EMBL/GenBank/DDBJ whole genome shotgun (WGS) entry which is preliminary data.</text>
</comment>
<dbReference type="EMBL" id="PTPZ01000003">
    <property type="protein sequence ID" value="PPZ91558.1"/>
    <property type="molecule type" value="Genomic_DNA"/>
</dbReference>
<name>A0A2S7I4R0_9FLAO</name>
<protein>
    <submittedName>
        <fullName evidence="1">Uncharacterized protein</fullName>
    </submittedName>
</protein>
<gene>
    <name evidence="1" type="ORF">C3729_05655</name>
</gene>
<reference evidence="1 2" key="1">
    <citation type="submission" date="2018-02" db="EMBL/GenBank/DDBJ databases">
        <title>Draft genome sequence of bacterial isolates from marine environment.</title>
        <authorList>
            <person name="Singh S.K."/>
            <person name="Hill R."/>
            <person name="Major S."/>
            <person name="Cai H."/>
            <person name="Li Y."/>
        </authorList>
    </citation>
    <scope>NUCLEOTIDE SEQUENCE [LARGE SCALE GENOMIC DNA]</scope>
    <source>
        <strain evidence="1 2">IMET F</strain>
    </source>
</reference>
<dbReference type="Proteomes" id="UP000238565">
    <property type="component" value="Unassembled WGS sequence"/>
</dbReference>
<evidence type="ECO:0000313" key="2">
    <source>
        <dbReference type="Proteomes" id="UP000238565"/>
    </source>
</evidence>